<dbReference type="Pfam" id="PF01873">
    <property type="entry name" value="eIF-5_eIF-2B"/>
    <property type="match status" value="1"/>
</dbReference>
<dbReference type="InterPro" id="IPR002735">
    <property type="entry name" value="Transl_init_fac_IF2/IF5_dom"/>
</dbReference>
<keyword evidence="4" id="KW-0547">Nucleotide-binding</keyword>
<dbReference type="Gene3D" id="2.20.25.350">
    <property type="match status" value="1"/>
</dbReference>
<dbReference type="GO" id="GO:0003743">
    <property type="term" value="F:translation initiation factor activity"/>
    <property type="evidence" value="ECO:0007669"/>
    <property type="project" value="UniProtKB-KW"/>
</dbReference>
<dbReference type="GO" id="GO:0005525">
    <property type="term" value="F:GTP binding"/>
    <property type="evidence" value="ECO:0007669"/>
    <property type="project" value="UniProtKB-KW"/>
</dbReference>
<keyword evidence="10" id="KW-1185">Reference proteome</keyword>
<keyword evidence="3 9" id="KW-0396">Initiation factor</keyword>
<dbReference type="SUPFAM" id="SSF100966">
    <property type="entry name" value="Translation initiation factor 2 beta, aIF2beta, N-terminal domain"/>
    <property type="match status" value="1"/>
</dbReference>
<comment type="caution">
    <text evidence="9">The sequence shown here is derived from an EMBL/GenBank/DDBJ whole genome shotgun (WGS) entry which is preliminary data.</text>
</comment>
<evidence type="ECO:0000256" key="1">
    <source>
        <dbReference type="ARBA" id="ARBA00010397"/>
    </source>
</evidence>
<comment type="similarity">
    <text evidence="1">Belongs to the eIF-2-beta/eIF-5 family.</text>
</comment>
<keyword evidence="6" id="KW-0342">GTP-binding</keyword>
<dbReference type="Gene3D" id="3.30.30.170">
    <property type="match status" value="1"/>
</dbReference>
<evidence type="ECO:0000256" key="7">
    <source>
        <dbReference type="SAM" id="MobiDB-lite"/>
    </source>
</evidence>
<dbReference type="InterPro" id="IPR045196">
    <property type="entry name" value="IF2/IF5"/>
</dbReference>
<feature type="compositionally biased region" description="Acidic residues" evidence="7">
    <location>
        <begin position="452"/>
        <end position="466"/>
    </location>
</feature>
<proteinExistence type="inferred from homology"/>
<evidence type="ECO:0000256" key="6">
    <source>
        <dbReference type="ARBA" id="ARBA00023134"/>
    </source>
</evidence>
<dbReference type="InterPro" id="IPR016190">
    <property type="entry name" value="Transl_init_fac_IF2/IF5_Zn-bd"/>
</dbReference>
<dbReference type="SMART" id="SM00515">
    <property type="entry name" value="eIF5C"/>
    <property type="match status" value="1"/>
</dbReference>
<dbReference type="PANTHER" id="PTHR23001:SF7">
    <property type="entry name" value="EUKARYOTIC TRANSLATION INITIATION FACTOR 5"/>
    <property type="match status" value="1"/>
</dbReference>
<feature type="compositionally biased region" description="Acidic residues" evidence="7">
    <location>
        <begin position="214"/>
        <end position="229"/>
    </location>
</feature>
<dbReference type="InterPro" id="IPR016189">
    <property type="entry name" value="Transl_init_fac_IF2/IF5_N"/>
</dbReference>
<gene>
    <name evidence="9" type="primary">EIF5</name>
    <name evidence="9" type="ORF">Ciccas_006963</name>
</gene>
<dbReference type="PROSITE" id="PS51363">
    <property type="entry name" value="W2"/>
    <property type="match status" value="1"/>
</dbReference>
<dbReference type="FunFam" id="2.20.25.350:FF:000001">
    <property type="entry name" value="Eukaryotic translation initiation factor 5"/>
    <property type="match status" value="1"/>
</dbReference>
<feature type="compositionally biased region" description="Basic and acidic residues" evidence="7">
    <location>
        <begin position="230"/>
        <end position="241"/>
    </location>
</feature>
<dbReference type="CDD" id="cd11561">
    <property type="entry name" value="W2_eIF5"/>
    <property type="match status" value="1"/>
</dbReference>
<dbReference type="SUPFAM" id="SSF48371">
    <property type="entry name" value="ARM repeat"/>
    <property type="match status" value="1"/>
</dbReference>
<name>A0ABD2Q488_9PLAT</name>
<evidence type="ECO:0000256" key="2">
    <source>
        <dbReference type="ARBA" id="ARBA00018059"/>
    </source>
</evidence>
<feature type="region of interest" description="Disordered" evidence="7">
    <location>
        <begin position="168"/>
        <end position="242"/>
    </location>
</feature>
<dbReference type="AlphaFoldDB" id="A0ABD2Q488"/>
<dbReference type="InterPro" id="IPR016024">
    <property type="entry name" value="ARM-type_fold"/>
</dbReference>
<organism evidence="9 10">
    <name type="scientific">Cichlidogyrus casuarinus</name>
    <dbReference type="NCBI Taxonomy" id="1844966"/>
    <lineage>
        <taxon>Eukaryota</taxon>
        <taxon>Metazoa</taxon>
        <taxon>Spiralia</taxon>
        <taxon>Lophotrochozoa</taxon>
        <taxon>Platyhelminthes</taxon>
        <taxon>Monogenea</taxon>
        <taxon>Monopisthocotylea</taxon>
        <taxon>Dactylogyridea</taxon>
        <taxon>Ancyrocephalidae</taxon>
        <taxon>Cichlidogyrus</taxon>
    </lineage>
</organism>
<sequence>MDGPQIKALNEGGHGSTEKAWDLDDESSIFFTMAININREVEDTFYRYKMPKLQAKVEGKGNGIKTVIVNITDIARALYRKPIYVTKYFGCVLGAQVNVDKQNERHIVNGAHDAAKLQQILDGFIKDFVLCPNCHNPETDISVKKNAQTVKATCKACGATKLLDPRHRLTQYIMKNPPEEGEFKRSSKTTSNTNKQNSDEDGEFAVNASMGDDRNDEEEDDDWGEDTSEDAQRRRMEELSSRVKSLAMSTDVVKSKSERAQLLFTLVSKFNESGDLLQHADAVCEEADRLDLSSHGVLVLTEVLLKDPNTVVKQMVTFASLYRRLIESSESPEKSQMNLLNGLVALVDQYPEMLKKVALLVKTMYDQDVCEEEVILKWADKGPSSKFGPRKLHQEILSKCKVFFDWLREAEEEEDSNDDGDEVEQEPVLPKQSNGADKPKAPQPTATKPSEEQDDDDDDDIDIDAI</sequence>
<dbReference type="EMBL" id="JBJKFK010001007">
    <property type="protein sequence ID" value="KAL3314419.1"/>
    <property type="molecule type" value="Genomic_DNA"/>
</dbReference>
<dbReference type="FunFam" id="3.30.30.170:FF:000002">
    <property type="entry name" value="Eukaryotic translation initiation factor 5"/>
    <property type="match status" value="1"/>
</dbReference>
<protein>
    <recommendedName>
        <fullName evidence="2">Eukaryotic translation initiation factor 5</fullName>
    </recommendedName>
</protein>
<dbReference type="Proteomes" id="UP001626550">
    <property type="component" value="Unassembled WGS sequence"/>
</dbReference>
<feature type="region of interest" description="Disordered" evidence="7">
    <location>
        <begin position="411"/>
        <end position="466"/>
    </location>
</feature>
<evidence type="ECO:0000256" key="3">
    <source>
        <dbReference type="ARBA" id="ARBA00022540"/>
    </source>
</evidence>
<evidence type="ECO:0000313" key="10">
    <source>
        <dbReference type="Proteomes" id="UP001626550"/>
    </source>
</evidence>
<dbReference type="Pfam" id="PF02020">
    <property type="entry name" value="W2"/>
    <property type="match status" value="1"/>
</dbReference>
<feature type="compositionally biased region" description="Acidic residues" evidence="7">
    <location>
        <begin position="411"/>
        <end position="425"/>
    </location>
</feature>
<keyword evidence="5" id="KW-0648">Protein biosynthesis</keyword>
<accession>A0ABD2Q488</accession>
<evidence type="ECO:0000259" key="8">
    <source>
        <dbReference type="PROSITE" id="PS51363"/>
    </source>
</evidence>
<dbReference type="SUPFAM" id="SSF75689">
    <property type="entry name" value="Zinc-binding domain of translation initiation factor 2 beta"/>
    <property type="match status" value="1"/>
</dbReference>
<reference evidence="9 10" key="1">
    <citation type="submission" date="2024-11" db="EMBL/GenBank/DDBJ databases">
        <title>Adaptive evolution of stress response genes in parasites aligns with host niche diversity.</title>
        <authorList>
            <person name="Hahn C."/>
            <person name="Resl P."/>
        </authorList>
    </citation>
    <scope>NUCLEOTIDE SEQUENCE [LARGE SCALE GENOMIC DNA]</scope>
    <source>
        <strain evidence="9">EGGRZ-B1_66</strain>
        <tissue evidence="9">Body</tissue>
    </source>
</reference>
<dbReference type="PANTHER" id="PTHR23001">
    <property type="entry name" value="EUKARYOTIC TRANSLATION INITIATION FACTOR"/>
    <property type="match status" value="1"/>
</dbReference>
<evidence type="ECO:0000256" key="5">
    <source>
        <dbReference type="ARBA" id="ARBA00022917"/>
    </source>
</evidence>
<feature type="domain" description="W2" evidence="8">
    <location>
        <begin position="253"/>
        <end position="417"/>
    </location>
</feature>
<dbReference type="Gene3D" id="1.25.40.180">
    <property type="match status" value="1"/>
</dbReference>
<evidence type="ECO:0000256" key="4">
    <source>
        <dbReference type="ARBA" id="ARBA00022741"/>
    </source>
</evidence>
<evidence type="ECO:0000313" key="9">
    <source>
        <dbReference type="EMBL" id="KAL3314419.1"/>
    </source>
</evidence>
<dbReference type="SMART" id="SM00653">
    <property type="entry name" value="eIF2B_5"/>
    <property type="match status" value="1"/>
</dbReference>
<dbReference type="InterPro" id="IPR003307">
    <property type="entry name" value="W2_domain"/>
</dbReference>